<proteinExistence type="predicted"/>
<reference evidence="1" key="2">
    <citation type="submission" date="2020-09" db="EMBL/GenBank/DDBJ databases">
        <authorList>
            <person name="Sun Q."/>
            <person name="Kim S."/>
        </authorList>
    </citation>
    <scope>NUCLEOTIDE SEQUENCE</scope>
    <source>
        <strain evidence="1">KCTC 32296</strain>
    </source>
</reference>
<dbReference type="Proteomes" id="UP000662572">
    <property type="component" value="Unassembled WGS sequence"/>
</dbReference>
<comment type="caution">
    <text evidence="1">The sequence shown here is derived from an EMBL/GenBank/DDBJ whole genome shotgun (WGS) entry which is preliminary data.</text>
</comment>
<gene>
    <name evidence="1" type="ORF">GCM10011273_03590</name>
</gene>
<protein>
    <submittedName>
        <fullName evidence="1">Uncharacterized protein</fullName>
    </submittedName>
</protein>
<dbReference type="AlphaFoldDB" id="A0A918PU59"/>
<sequence>MTTNTPALEALIRAVRYADKMIKAGEPAKVKDFITENELREIAALPASDEPQPNDTDELDLYDDKVQQAISWTLDQVGAALGAENWDGGDGLESVEGDVYVEIANILKAAGLVDAEGEPITAATYRIPVSSEAVEYPVQDALEGLEINCPMYVEKYEHIKCIADFIERHTSSQPAPDEKPVDLEWRTNERTSDKNVKRSLFLSGWEIGRAVPTWTDQDPTGGGWSYATLNRAAVSHEFRTELEAKAALEKAAREWLAPITHPQPQSDVDIDALMRKCIKAYAAKHGLDPEFDGPFCEMLVKEALRTAGGEHE</sequence>
<accession>A0A918PU59</accession>
<organism evidence="1 2">
    <name type="scientific">Asticcacaulis endophyticus</name>
    <dbReference type="NCBI Taxonomy" id="1395890"/>
    <lineage>
        <taxon>Bacteria</taxon>
        <taxon>Pseudomonadati</taxon>
        <taxon>Pseudomonadota</taxon>
        <taxon>Alphaproteobacteria</taxon>
        <taxon>Caulobacterales</taxon>
        <taxon>Caulobacteraceae</taxon>
        <taxon>Asticcacaulis</taxon>
    </lineage>
</organism>
<evidence type="ECO:0000313" key="1">
    <source>
        <dbReference type="EMBL" id="GGZ22056.1"/>
    </source>
</evidence>
<dbReference type="RefSeq" id="WP_189484655.1">
    <property type="nucleotide sequence ID" value="NZ_BMZB01000001.1"/>
</dbReference>
<reference evidence="1" key="1">
    <citation type="journal article" date="2014" name="Int. J. Syst. Evol. Microbiol.">
        <title>Complete genome sequence of Corynebacterium casei LMG S-19264T (=DSM 44701T), isolated from a smear-ripened cheese.</title>
        <authorList>
            <consortium name="US DOE Joint Genome Institute (JGI-PGF)"/>
            <person name="Walter F."/>
            <person name="Albersmeier A."/>
            <person name="Kalinowski J."/>
            <person name="Ruckert C."/>
        </authorList>
    </citation>
    <scope>NUCLEOTIDE SEQUENCE</scope>
    <source>
        <strain evidence="1">KCTC 32296</strain>
    </source>
</reference>
<evidence type="ECO:0000313" key="2">
    <source>
        <dbReference type="Proteomes" id="UP000662572"/>
    </source>
</evidence>
<dbReference type="EMBL" id="BMZB01000001">
    <property type="protein sequence ID" value="GGZ22056.1"/>
    <property type="molecule type" value="Genomic_DNA"/>
</dbReference>
<name>A0A918PU59_9CAUL</name>
<keyword evidence="2" id="KW-1185">Reference proteome</keyword>